<accession>A0A6J4QP45</accession>
<feature type="transmembrane region" description="Helical" evidence="2">
    <location>
        <begin position="23"/>
        <end position="44"/>
    </location>
</feature>
<evidence type="ECO:0000313" key="3">
    <source>
        <dbReference type="EMBL" id="CAA9450640.1"/>
    </source>
</evidence>
<dbReference type="EMBL" id="CADCVH010000029">
    <property type="protein sequence ID" value="CAA9450640.1"/>
    <property type="molecule type" value="Genomic_DNA"/>
</dbReference>
<keyword evidence="2" id="KW-0812">Transmembrane</keyword>
<keyword evidence="2" id="KW-1133">Transmembrane helix</keyword>
<proteinExistence type="predicted"/>
<evidence type="ECO:0000256" key="1">
    <source>
        <dbReference type="SAM" id="MobiDB-lite"/>
    </source>
</evidence>
<sequence length="80" mass="7588">MCGGVGQVPGLAPGAVGAALDALTVRGCLLLSGALALVGGGMVLSRRAAGPASDPAPPDTGDRAAGWTNLAVNPATHRGS</sequence>
<keyword evidence="2" id="KW-0472">Membrane</keyword>
<feature type="region of interest" description="Disordered" evidence="1">
    <location>
        <begin position="46"/>
        <end position="66"/>
    </location>
</feature>
<reference evidence="3" key="1">
    <citation type="submission" date="2020-02" db="EMBL/GenBank/DDBJ databases">
        <authorList>
            <person name="Meier V. D."/>
        </authorList>
    </citation>
    <scope>NUCLEOTIDE SEQUENCE</scope>
    <source>
        <strain evidence="3">AVDCRST_MAG02</strain>
    </source>
</reference>
<dbReference type="AlphaFoldDB" id="A0A6J4QP45"/>
<organism evidence="3">
    <name type="scientific">uncultured Rubrobacteraceae bacterium</name>
    <dbReference type="NCBI Taxonomy" id="349277"/>
    <lineage>
        <taxon>Bacteria</taxon>
        <taxon>Bacillati</taxon>
        <taxon>Actinomycetota</taxon>
        <taxon>Rubrobacteria</taxon>
        <taxon>Rubrobacterales</taxon>
        <taxon>Rubrobacteraceae</taxon>
        <taxon>environmental samples</taxon>
    </lineage>
</organism>
<gene>
    <name evidence="3" type="ORF">AVDCRST_MAG02-858</name>
</gene>
<evidence type="ECO:0000256" key="2">
    <source>
        <dbReference type="SAM" id="Phobius"/>
    </source>
</evidence>
<name>A0A6J4QP45_9ACTN</name>
<protein>
    <submittedName>
        <fullName evidence="3">Uncharacterized protein</fullName>
    </submittedName>
</protein>